<feature type="transmembrane region" description="Helical" evidence="5">
    <location>
        <begin position="80"/>
        <end position="100"/>
    </location>
</feature>
<feature type="transmembrane region" description="Helical" evidence="5">
    <location>
        <begin position="200"/>
        <end position="219"/>
    </location>
</feature>
<reference evidence="8" key="1">
    <citation type="submission" date="2023-07" db="EMBL/GenBank/DDBJ databases">
        <title>Conexibacter stalactiti sp. nov., isolated from stalactites in a lava cave and emended description of the genus Conexibacter.</title>
        <authorList>
            <person name="Lee S.D."/>
        </authorList>
    </citation>
    <scope>NUCLEOTIDE SEQUENCE [LARGE SCALE GENOMIC DNA]</scope>
    <source>
        <strain evidence="8">KCTC 39840</strain>
    </source>
</reference>
<dbReference type="Gene3D" id="1.20.1250.20">
    <property type="entry name" value="MFS general substrate transporter like domains"/>
    <property type="match status" value="1"/>
</dbReference>
<feature type="transmembrane region" description="Helical" evidence="5">
    <location>
        <begin position="231"/>
        <end position="251"/>
    </location>
</feature>
<name>A0ABU4HR20_9ACTN</name>
<dbReference type="CDD" id="cd17321">
    <property type="entry name" value="MFS_MMR_MDR_like"/>
    <property type="match status" value="1"/>
</dbReference>
<keyword evidence="8" id="KW-1185">Reference proteome</keyword>
<comment type="caution">
    <text evidence="7">The sequence shown here is derived from an EMBL/GenBank/DDBJ whole genome shotgun (WGS) entry which is preliminary data.</text>
</comment>
<accession>A0ABU4HR20</accession>
<dbReference type="EMBL" id="JAWSTH010000039">
    <property type="protein sequence ID" value="MDW5595722.1"/>
    <property type="molecule type" value="Genomic_DNA"/>
</dbReference>
<feature type="transmembrane region" description="Helical" evidence="5">
    <location>
        <begin position="446"/>
        <end position="465"/>
    </location>
</feature>
<evidence type="ECO:0000313" key="8">
    <source>
        <dbReference type="Proteomes" id="UP001284601"/>
    </source>
</evidence>
<comment type="subcellular location">
    <subcellularLocation>
        <location evidence="1">Cell membrane</location>
        <topology evidence="1">Multi-pass membrane protein</topology>
    </subcellularLocation>
</comment>
<keyword evidence="3 5" id="KW-1133">Transmembrane helix</keyword>
<sequence length="493" mass="51465">MPSAAASPNKRLVLVAMIFAVAMMFIDQTIVALAIPQLDRDLSLSATGGQWIINGYLLSLSALFAFGGKLSDVLGHRRTVTIGVVGFAVCSALCGATPTGDVGETWMIVFRILQGAFAALLFPAALAIVVAAFPLRERGRALALFFGVTGGLTAVGPLAGGYLTEWTWRAIFWINIPVAIIALVLIAKSKPAQNPRPSRIDYRGAVLISAAMGLIVLGLQQASTWGWDDLRTWACIVAGIALLGAFVASQLKQSEPLIQVRIFAQRAFAADNAVLFLMSAAFVPLFFFASVYAQASLGYDASSAGTLLLVFFGGFVVASQWGGKILDDKGAKPAVVLGCALAAVGFYLWGTQLPDLNFSDQWYYLALAGAGIGLVLGPVSTDAVNRAPNTSYGEVTGITQTTRNFGASLGLAIMGSIFATESASHAGGRALADTAQLDVAHATQTVVWIMAGVMAAAFLVARLWMPSGRVEDPLEAAAAADETAAAPETPAAV</sequence>
<dbReference type="InterPro" id="IPR011701">
    <property type="entry name" value="MFS"/>
</dbReference>
<feature type="transmembrane region" description="Helical" evidence="5">
    <location>
        <begin position="272"/>
        <end position="295"/>
    </location>
</feature>
<dbReference type="InterPro" id="IPR036259">
    <property type="entry name" value="MFS_trans_sf"/>
</dbReference>
<evidence type="ECO:0000313" key="7">
    <source>
        <dbReference type="EMBL" id="MDW5595722.1"/>
    </source>
</evidence>
<feature type="transmembrane region" description="Helical" evidence="5">
    <location>
        <begin position="112"/>
        <end position="135"/>
    </location>
</feature>
<dbReference type="Gene3D" id="1.20.1720.10">
    <property type="entry name" value="Multidrug resistance protein D"/>
    <property type="match status" value="1"/>
</dbReference>
<evidence type="ECO:0000256" key="5">
    <source>
        <dbReference type="SAM" id="Phobius"/>
    </source>
</evidence>
<evidence type="ECO:0000256" key="1">
    <source>
        <dbReference type="ARBA" id="ARBA00004651"/>
    </source>
</evidence>
<evidence type="ECO:0000259" key="6">
    <source>
        <dbReference type="PROSITE" id="PS50850"/>
    </source>
</evidence>
<evidence type="ECO:0000256" key="2">
    <source>
        <dbReference type="ARBA" id="ARBA00022692"/>
    </source>
</evidence>
<dbReference type="RefSeq" id="WP_318598060.1">
    <property type="nucleotide sequence ID" value="NZ_JAWSTH010000039.1"/>
</dbReference>
<evidence type="ECO:0000256" key="3">
    <source>
        <dbReference type="ARBA" id="ARBA00022989"/>
    </source>
</evidence>
<feature type="transmembrane region" description="Helical" evidence="5">
    <location>
        <begin position="301"/>
        <end position="321"/>
    </location>
</feature>
<feature type="transmembrane region" description="Helical" evidence="5">
    <location>
        <begin position="362"/>
        <end position="384"/>
    </location>
</feature>
<feature type="domain" description="Major facilitator superfamily (MFS) profile" evidence="6">
    <location>
        <begin position="13"/>
        <end position="469"/>
    </location>
</feature>
<keyword evidence="2 5" id="KW-0812">Transmembrane</keyword>
<evidence type="ECO:0000256" key="4">
    <source>
        <dbReference type="ARBA" id="ARBA00023136"/>
    </source>
</evidence>
<keyword evidence="4 5" id="KW-0472">Membrane</keyword>
<organism evidence="7 8">
    <name type="scientific">Conexibacter stalactiti</name>
    <dbReference type="NCBI Taxonomy" id="1940611"/>
    <lineage>
        <taxon>Bacteria</taxon>
        <taxon>Bacillati</taxon>
        <taxon>Actinomycetota</taxon>
        <taxon>Thermoleophilia</taxon>
        <taxon>Solirubrobacterales</taxon>
        <taxon>Conexibacteraceae</taxon>
        <taxon>Conexibacter</taxon>
    </lineage>
</organism>
<feature type="transmembrane region" description="Helical" evidence="5">
    <location>
        <begin position="333"/>
        <end position="350"/>
    </location>
</feature>
<dbReference type="InterPro" id="IPR020846">
    <property type="entry name" value="MFS_dom"/>
</dbReference>
<dbReference type="PANTHER" id="PTHR42718">
    <property type="entry name" value="MAJOR FACILITATOR SUPERFAMILY MULTIDRUG TRANSPORTER MFSC"/>
    <property type="match status" value="1"/>
</dbReference>
<feature type="transmembrane region" description="Helical" evidence="5">
    <location>
        <begin position="142"/>
        <end position="164"/>
    </location>
</feature>
<gene>
    <name evidence="7" type="ORF">R7226_15335</name>
</gene>
<proteinExistence type="predicted"/>
<dbReference type="SUPFAM" id="SSF103473">
    <property type="entry name" value="MFS general substrate transporter"/>
    <property type="match status" value="1"/>
</dbReference>
<protein>
    <submittedName>
        <fullName evidence="7">MFS transporter</fullName>
    </submittedName>
</protein>
<feature type="transmembrane region" description="Helical" evidence="5">
    <location>
        <begin position="48"/>
        <end position="68"/>
    </location>
</feature>
<feature type="transmembrane region" description="Helical" evidence="5">
    <location>
        <begin position="12"/>
        <end position="36"/>
    </location>
</feature>
<dbReference type="Proteomes" id="UP001284601">
    <property type="component" value="Unassembled WGS sequence"/>
</dbReference>
<feature type="transmembrane region" description="Helical" evidence="5">
    <location>
        <begin position="170"/>
        <end position="188"/>
    </location>
</feature>
<dbReference type="PANTHER" id="PTHR42718:SF49">
    <property type="entry name" value="EXPORT PROTEIN"/>
    <property type="match status" value="1"/>
</dbReference>
<dbReference type="Pfam" id="PF07690">
    <property type="entry name" value="MFS_1"/>
    <property type="match status" value="1"/>
</dbReference>
<dbReference type="PROSITE" id="PS50850">
    <property type="entry name" value="MFS"/>
    <property type="match status" value="1"/>
</dbReference>
<feature type="transmembrane region" description="Helical" evidence="5">
    <location>
        <begin position="405"/>
        <end position="426"/>
    </location>
</feature>